<gene>
    <name evidence="4" type="ORF">OC846_000556</name>
</gene>
<dbReference type="InterPro" id="IPR050680">
    <property type="entry name" value="YpeA/RimI_acetyltransf"/>
</dbReference>
<comment type="caution">
    <text evidence="4">The sequence shown here is derived from an EMBL/GenBank/DDBJ whole genome shotgun (WGS) entry which is preliminary data.</text>
</comment>
<organism evidence="4 5">
    <name type="scientific">Tilletia horrida</name>
    <dbReference type="NCBI Taxonomy" id="155126"/>
    <lineage>
        <taxon>Eukaryota</taxon>
        <taxon>Fungi</taxon>
        <taxon>Dikarya</taxon>
        <taxon>Basidiomycota</taxon>
        <taxon>Ustilaginomycotina</taxon>
        <taxon>Exobasidiomycetes</taxon>
        <taxon>Tilletiales</taxon>
        <taxon>Tilletiaceae</taxon>
        <taxon>Tilletia</taxon>
    </lineage>
</organism>
<dbReference type="PROSITE" id="PS51186">
    <property type="entry name" value="GNAT"/>
    <property type="match status" value="1"/>
</dbReference>
<dbReference type="PANTHER" id="PTHR43420:SF47">
    <property type="entry name" value="N-ACETYLTRANSFERASE DOMAIN-CONTAINING PROTEIN"/>
    <property type="match status" value="1"/>
</dbReference>
<dbReference type="EMBL" id="JAPDMZ010000006">
    <property type="protein sequence ID" value="KAK0557337.1"/>
    <property type="molecule type" value="Genomic_DNA"/>
</dbReference>
<keyword evidence="5" id="KW-1185">Reference proteome</keyword>
<dbReference type="Pfam" id="PF00583">
    <property type="entry name" value="Acetyltransf_1"/>
    <property type="match status" value="1"/>
</dbReference>
<evidence type="ECO:0000256" key="2">
    <source>
        <dbReference type="ARBA" id="ARBA00023315"/>
    </source>
</evidence>
<evidence type="ECO:0000256" key="1">
    <source>
        <dbReference type="ARBA" id="ARBA00022679"/>
    </source>
</evidence>
<keyword evidence="2" id="KW-0012">Acyltransferase</keyword>
<dbReference type="PANTHER" id="PTHR43420">
    <property type="entry name" value="ACETYLTRANSFERASE"/>
    <property type="match status" value="1"/>
</dbReference>
<dbReference type="Proteomes" id="UP001176517">
    <property type="component" value="Unassembled WGS sequence"/>
</dbReference>
<reference evidence="4" key="1">
    <citation type="journal article" date="2023" name="PhytoFront">
        <title>Draft Genome Resources of Seven Strains of Tilletia horrida, Causal Agent of Kernel Smut of Rice.</title>
        <authorList>
            <person name="Khanal S."/>
            <person name="Antony Babu S."/>
            <person name="Zhou X.G."/>
        </authorList>
    </citation>
    <scope>NUCLEOTIDE SEQUENCE</scope>
    <source>
        <strain evidence="4">TX6</strain>
    </source>
</reference>
<proteinExistence type="predicted"/>
<dbReference type="InterPro" id="IPR000182">
    <property type="entry name" value="GNAT_dom"/>
</dbReference>
<feature type="domain" description="N-acetyltransferase" evidence="3">
    <location>
        <begin position="20"/>
        <end position="200"/>
    </location>
</feature>
<dbReference type="GO" id="GO:0016747">
    <property type="term" value="F:acyltransferase activity, transferring groups other than amino-acyl groups"/>
    <property type="evidence" value="ECO:0007669"/>
    <property type="project" value="InterPro"/>
</dbReference>
<evidence type="ECO:0000313" key="5">
    <source>
        <dbReference type="Proteomes" id="UP001176517"/>
    </source>
</evidence>
<protein>
    <recommendedName>
        <fullName evidence="3">N-acetyltransferase domain-containing protein</fullName>
    </recommendedName>
</protein>
<name>A0AAN6GVR3_9BASI</name>
<dbReference type="InterPro" id="IPR016181">
    <property type="entry name" value="Acyl_CoA_acyltransferase"/>
</dbReference>
<sequence length="202" mass="22553">MSSELQEATPPTTVAASPSVNLRFATSSDEDINGIVDLGREVFLTTFAHTVSEKDMDSFLEANYSYKPIKADLDNPNRRCIVAESAEPDATGKKQIIGYSFMATDSTEDCLKDYPNAIELLRIYTHPSTHGKGLAKQIADASFDLGRKEGYDWIWLGVYPENHRAIAFYQKKLGFKKIGTHAFWVGDQKDEDDVMICSLKQS</sequence>
<dbReference type="AlphaFoldDB" id="A0AAN6GVR3"/>
<dbReference type="Gene3D" id="3.40.630.30">
    <property type="match status" value="1"/>
</dbReference>
<dbReference type="CDD" id="cd04301">
    <property type="entry name" value="NAT_SF"/>
    <property type="match status" value="1"/>
</dbReference>
<dbReference type="SUPFAM" id="SSF55729">
    <property type="entry name" value="Acyl-CoA N-acyltransferases (Nat)"/>
    <property type="match status" value="1"/>
</dbReference>
<accession>A0AAN6GVR3</accession>
<keyword evidence="1" id="KW-0808">Transferase</keyword>
<evidence type="ECO:0000313" key="4">
    <source>
        <dbReference type="EMBL" id="KAK0557337.1"/>
    </source>
</evidence>
<evidence type="ECO:0000259" key="3">
    <source>
        <dbReference type="PROSITE" id="PS51186"/>
    </source>
</evidence>